<comment type="subcellular location">
    <subcellularLocation>
        <location evidence="2 11">Cytoplasm</location>
    </subcellularLocation>
</comment>
<sequence>MSRPLFPVAPLLASGYLPEQDGHEIYFETRGTAGGTPLLYLHGGPGSGCSPDITRLLDGDRNYIVLMDQRGAGQSRPHGSLSHNTTQHLIADIERLRTHLGITQWRIFGGSWGATLAVAYAMAHQGHVSEMVLYGLFLARQKELERLYYPGGVAASLFPEVFDDFIAPVPESLRDDPIKAYAALFNAPDPHTRSAALLCWTRLEKAVSRLILEYDALDAELSDPDYVLAHSLIENHYFQRHGFINGDAILHDASARLRSIPTTLIASRYDIVCPMETAMEFVRAVPHARLQIVADAGHTWRDPANTQALLDALNATGTNTP</sequence>
<dbReference type="InterPro" id="IPR000073">
    <property type="entry name" value="AB_hydrolase_1"/>
</dbReference>
<evidence type="ECO:0000256" key="7">
    <source>
        <dbReference type="ARBA" id="ARBA00022490"/>
    </source>
</evidence>
<dbReference type="GeneID" id="300654420"/>
<dbReference type="NCBIfam" id="TIGR01249">
    <property type="entry name" value="pro_imino_pep_1"/>
    <property type="match status" value="1"/>
</dbReference>
<evidence type="ECO:0000256" key="3">
    <source>
        <dbReference type="ARBA" id="ARBA00010088"/>
    </source>
</evidence>
<organism evidence="15 16">
    <name type="scientific">Pyruvatibacter mobilis</name>
    <dbReference type="NCBI Taxonomy" id="1712261"/>
    <lineage>
        <taxon>Bacteria</taxon>
        <taxon>Pseudomonadati</taxon>
        <taxon>Pseudomonadota</taxon>
        <taxon>Alphaproteobacteria</taxon>
        <taxon>Hyphomicrobiales</taxon>
        <taxon>Parvibaculaceae</taxon>
        <taxon>Pyruvatibacter</taxon>
    </lineage>
</organism>
<feature type="active site" description="Proton donor" evidence="12">
    <location>
        <position position="298"/>
    </location>
</feature>
<evidence type="ECO:0000256" key="2">
    <source>
        <dbReference type="ARBA" id="ARBA00004496"/>
    </source>
</evidence>
<dbReference type="GO" id="GO:0004177">
    <property type="term" value="F:aminopeptidase activity"/>
    <property type="evidence" value="ECO:0007669"/>
    <property type="project" value="UniProtKB-UniRule"/>
</dbReference>
<dbReference type="Gene3D" id="3.40.50.1820">
    <property type="entry name" value="alpha/beta hydrolase"/>
    <property type="match status" value="1"/>
</dbReference>
<evidence type="ECO:0000256" key="12">
    <source>
        <dbReference type="PIRSR" id="PIRSR006431-1"/>
    </source>
</evidence>
<dbReference type="InterPro" id="IPR002410">
    <property type="entry name" value="Peptidase_S33"/>
</dbReference>
<dbReference type="SUPFAM" id="SSF53474">
    <property type="entry name" value="alpha/beta-Hydrolases"/>
    <property type="match status" value="1"/>
</dbReference>
<evidence type="ECO:0000259" key="14">
    <source>
        <dbReference type="Pfam" id="PF00561"/>
    </source>
</evidence>
<accession>A0A845QB63</accession>
<gene>
    <name evidence="15" type="primary">pip</name>
    <name evidence="15" type="ORF">GTQ45_08225</name>
</gene>
<dbReference type="GO" id="GO:0006508">
    <property type="term" value="P:proteolysis"/>
    <property type="evidence" value="ECO:0007669"/>
    <property type="project" value="UniProtKB-KW"/>
</dbReference>
<dbReference type="Proteomes" id="UP000470384">
    <property type="component" value="Unassembled WGS sequence"/>
</dbReference>
<evidence type="ECO:0000313" key="16">
    <source>
        <dbReference type="Proteomes" id="UP000470384"/>
    </source>
</evidence>
<dbReference type="OrthoDB" id="9796770at2"/>
<feature type="domain" description="AB hydrolase-1" evidence="14">
    <location>
        <begin position="37"/>
        <end position="298"/>
    </location>
</feature>
<reference evidence="15 16" key="1">
    <citation type="journal article" date="2016" name="Int. J. Syst. Evol. Microbiol.">
        <title>Pyruvatibacter mobilis gen. nov., sp. nov., a marine bacterium from the culture broth of Picochlorum sp. 122.</title>
        <authorList>
            <person name="Wang G."/>
            <person name="Tang M."/>
            <person name="Wu H."/>
            <person name="Dai S."/>
            <person name="Li T."/>
            <person name="Chen C."/>
            <person name="He H."/>
            <person name="Fan J."/>
            <person name="Xiang W."/>
            <person name="Li X."/>
        </authorList>
    </citation>
    <scope>NUCLEOTIDE SEQUENCE [LARGE SCALE GENOMIC DNA]</scope>
    <source>
        <strain evidence="15 16">GYP-11</strain>
    </source>
</reference>
<evidence type="ECO:0000256" key="5">
    <source>
        <dbReference type="ARBA" id="ARBA00021843"/>
    </source>
</evidence>
<dbReference type="AlphaFoldDB" id="A0A845QB63"/>
<evidence type="ECO:0000256" key="1">
    <source>
        <dbReference type="ARBA" id="ARBA00001585"/>
    </source>
</evidence>
<dbReference type="RefSeq" id="WP_160587634.1">
    <property type="nucleotide sequence ID" value="NZ_BMHN01000001.1"/>
</dbReference>
<evidence type="ECO:0000256" key="6">
    <source>
        <dbReference type="ARBA" id="ARBA00022438"/>
    </source>
</evidence>
<dbReference type="Pfam" id="PF00561">
    <property type="entry name" value="Abhydrolase_1"/>
    <property type="match status" value="1"/>
</dbReference>
<proteinExistence type="inferred from homology"/>
<evidence type="ECO:0000256" key="8">
    <source>
        <dbReference type="ARBA" id="ARBA00022670"/>
    </source>
</evidence>
<protein>
    <recommendedName>
        <fullName evidence="5 11">Proline iminopeptidase</fullName>
        <shortName evidence="11">PIP</shortName>
        <ecNumber evidence="4 11">3.4.11.5</ecNumber>
    </recommendedName>
    <alternativeName>
        <fullName evidence="10 11">Prolyl aminopeptidase</fullName>
    </alternativeName>
</protein>
<feature type="active site" evidence="12">
    <location>
        <position position="270"/>
    </location>
</feature>
<keyword evidence="6 11" id="KW-0031">Aminopeptidase</keyword>
<dbReference type="InterPro" id="IPR029058">
    <property type="entry name" value="AB_hydrolase_fold"/>
</dbReference>
<dbReference type="InterPro" id="IPR005944">
    <property type="entry name" value="Pro_iminopeptidase"/>
</dbReference>
<keyword evidence="7 11" id="KW-0963">Cytoplasm</keyword>
<dbReference type="EMBL" id="WXYQ01000006">
    <property type="protein sequence ID" value="NBG95717.1"/>
    <property type="molecule type" value="Genomic_DNA"/>
</dbReference>
<evidence type="ECO:0000256" key="13">
    <source>
        <dbReference type="RuleBase" id="RU003421"/>
    </source>
</evidence>
<evidence type="ECO:0000256" key="4">
    <source>
        <dbReference type="ARBA" id="ARBA00012568"/>
    </source>
</evidence>
<keyword evidence="9 11" id="KW-0378">Hydrolase</keyword>
<evidence type="ECO:0000256" key="9">
    <source>
        <dbReference type="ARBA" id="ARBA00022801"/>
    </source>
</evidence>
<dbReference type="PANTHER" id="PTHR43722">
    <property type="entry name" value="PROLINE IMINOPEPTIDASE"/>
    <property type="match status" value="1"/>
</dbReference>
<dbReference type="GO" id="GO:0005737">
    <property type="term" value="C:cytoplasm"/>
    <property type="evidence" value="ECO:0007669"/>
    <property type="project" value="UniProtKB-SubCell"/>
</dbReference>
<comment type="similarity">
    <text evidence="3 11 13">Belongs to the peptidase S33 family.</text>
</comment>
<feature type="active site" description="Nucleophile" evidence="12">
    <location>
        <position position="111"/>
    </location>
</feature>
<dbReference type="EC" id="3.4.11.5" evidence="4 11"/>
<evidence type="ECO:0000313" key="15">
    <source>
        <dbReference type="EMBL" id="NBG95717.1"/>
    </source>
</evidence>
<dbReference type="PRINTS" id="PR00793">
    <property type="entry name" value="PROAMNOPTASE"/>
</dbReference>
<dbReference type="PIRSF" id="PIRSF006431">
    <property type="entry name" value="Pept_S33"/>
    <property type="match status" value="1"/>
</dbReference>
<dbReference type="PANTHER" id="PTHR43722:SF1">
    <property type="entry name" value="PROLINE IMINOPEPTIDASE"/>
    <property type="match status" value="1"/>
</dbReference>
<evidence type="ECO:0000256" key="10">
    <source>
        <dbReference type="ARBA" id="ARBA00029605"/>
    </source>
</evidence>
<evidence type="ECO:0000256" key="11">
    <source>
        <dbReference type="PIRNR" id="PIRNR006431"/>
    </source>
</evidence>
<name>A0A845QB63_9HYPH</name>
<keyword evidence="16" id="KW-1185">Reference proteome</keyword>
<keyword evidence="8 11" id="KW-0645">Protease</keyword>
<comment type="caution">
    <text evidence="15">The sequence shown here is derived from an EMBL/GenBank/DDBJ whole genome shotgun (WGS) entry which is preliminary data.</text>
</comment>
<comment type="catalytic activity">
    <reaction evidence="1 11 13">
        <text>Release of N-terminal proline from a peptide.</text>
        <dbReference type="EC" id="3.4.11.5"/>
    </reaction>
</comment>